<protein>
    <submittedName>
        <fullName evidence="1">Uncharacterized protein</fullName>
    </submittedName>
</protein>
<name>A0AAV3KGB7_9GAMM</name>
<dbReference type="Proteomes" id="UP000017142">
    <property type="component" value="Unassembled WGS sequence"/>
</dbReference>
<evidence type="ECO:0000313" key="1">
    <source>
        <dbReference type="EMBL" id="ERO59813.1"/>
    </source>
</evidence>
<accession>A0AAV3KGB7</accession>
<organism evidence="1 2">
    <name type="scientific">Dickeya solani D s0432-1</name>
    <dbReference type="NCBI Taxonomy" id="1231725"/>
    <lineage>
        <taxon>Bacteria</taxon>
        <taxon>Pseudomonadati</taxon>
        <taxon>Pseudomonadota</taxon>
        <taxon>Gammaproteobacteria</taxon>
        <taxon>Enterobacterales</taxon>
        <taxon>Pectobacteriaceae</taxon>
        <taxon>Dickeya</taxon>
    </lineage>
</organism>
<proteinExistence type="predicted"/>
<reference evidence="2" key="1">
    <citation type="journal article" date="2013" name="Diversity">
        <title>Genome Sequence of Dickeya solani, a New soft Rot Pathogen of Potato, Suggests its Emergence May Be Related to a Novel Combination of Non-Ribosomal Peptide/Polyketide Synthetase Clusters.</title>
        <authorList>
            <person name="Garlant L."/>
            <person name="Koskinen P."/>
            <person name="Rouhiainen L."/>
            <person name="Laine P."/>
            <person name="Paulin L."/>
            <person name="Auvinen P."/>
            <person name="Holm L."/>
            <person name="Pirhonen M."/>
        </authorList>
    </citation>
    <scope>NUCLEOTIDE SEQUENCE [LARGE SCALE GENOMIC DNA]</scope>
    <source>
        <strain evidence="2">D s0432-1</strain>
    </source>
</reference>
<sequence>MEYEERGEIGMQSSRKNIEHFKRWVSHPSLNAADVSSIQPALFSESFLR</sequence>
<comment type="caution">
    <text evidence="1">The sequence shown here is derived from an EMBL/GenBank/DDBJ whole genome shotgun (WGS) entry which is preliminary data.</text>
</comment>
<dbReference type="EMBL" id="AMWE01000001">
    <property type="protein sequence ID" value="ERO59813.1"/>
    <property type="molecule type" value="Genomic_DNA"/>
</dbReference>
<dbReference type="AlphaFoldDB" id="A0AAV3KGB7"/>
<evidence type="ECO:0000313" key="2">
    <source>
        <dbReference type="Proteomes" id="UP000017142"/>
    </source>
</evidence>
<gene>
    <name evidence="1" type="ORF">A544_0793</name>
</gene>